<keyword evidence="2" id="KW-1185">Reference proteome</keyword>
<dbReference type="HOGENOM" id="CLU_3344386_0_0_6"/>
<proteinExistence type="predicted"/>
<gene>
    <name evidence="1" type="ordered locus">HDEF_1065</name>
</gene>
<evidence type="ECO:0000313" key="2">
    <source>
        <dbReference type="Proteomes" id="UP000002334"/>
    </source>
</evidence>
<dbReference type="EMBL" id="CP001277">
    <property type="protein sequence ID" value="ACQ67747.1"/>
    <property type="molecule type" value="Genomic_DNA"/>
</dbReference>
<dbReference type="Proteomes" id="UP000002334">
    <property type="component" value="Chromosome"/>
</dbReference>
<dbReference type="STRING" id="572265.HDEF_1065"/>
<reference evidence="1 2" key="1">
    <citation type="journal article" date="2009" name="Proc. Natl. Acad. Sci. U.S.A.">
        <title>Hamiltonella defensa, genome evolution of protective bacterial endosymbiont from pathogenic ancestors.</title>
        <authorList>
            <person name="Degnan P.H."/>
            <person name="Yu Y."/>
            <person name="Sisneros N."/>
            <person name="Wing R.A."/>
            <person name="Moran N.A."/>
        </authorList>
    </citation>
    <scope>NUCLEOTIDE SEQUENCE [LARGE SCALE GENOMIC DNA]</scope>
    <source>
        <strain evidence="2">5AT</strain>
    </source>
</reference>
<dbReference type="KEGG" id="hde:HDEF_1065"/>
<name>C4K5A4_HAMD5</name>
<evidence type="ECO:0000313" key="1">
    <source>
        <dbReference type="EMBL" id="ACQ67747.1"/>
    </source>
</evidence>
<protein>
    <submittedName>
        <fullName evidence="1">Uncharacterized protein</fullName>
    </submittedName>
</protein>
<organism evidence="1 2">
    <name type="scientific">Hamiltonella defensa subsp. Acyrthosiphon pisum (strain 5AT)</name>
    <dbReference type="NCBI Taxonomy" id="572265"/>
    <lineage>
        <taxon>Bacteria</taxon>
        <taxon>Pseudomonadati</taxon>
        <taxon>Pseudomonadota</taxon>
        <taxon>Gammaproteobacteria</taxon>
        <taxon>Enterobacterales</taxon>
        <taxon>Enterobacteriaceae</taxon>
        <taxon>aphid secondary symbionts</taxon>
        <taxon>Candidatus Williamhamiltonella</taxon>
    </lineage>
</organism>
<sequence length="37" mass="4115">MRAKHPLGFGIDKTETRLPFQKGMASLRETIPMLSGV</sequence>
<dbReference type="AlphaFoldDB" id="C4K5A4"/>
<accession>C4K5A4</accession>